<evidence type="ECO:0000313" key="2">
    <source>
        <dbReference type="EMBL" id="CAB5077491.1"/>
    </source>
</evidence>
<protein>
    <submittedName>
        <fullName evidence="2">Unannotated protein</fullName>
    </submittedName>
</protein>
<dbReference type="Pfam" id="PF07171">
    <property type="entry name" value="MlrC_C"/>
    <property type="match status" value="1"/>
</dbReference>
<name>A0A6J7VGS8_9ZZZZ</name>
<proteinExistence type="predicted"/>
<dbReference type="EMBL" id="CAFBRB010000174">
    <property type="protein sequence ID" value="CAB5077491.1"/>
    <property type="molecule type" value="Genomic_DNA"/>
</dbReference>
<evidence type="ECO:0000259" key="1">
    <source>
        <dbReference type="Pfam" id="PF07171"/>
    </source>
</evidence>
<feature type="domain" description="Microcystin LR degradation protein MlrC C-terminal" evidence="1">
    <location>
        <begin position="2"/>
        <end position="175"/>
    </location>
</feature>
<dbReference type="InterPro" id="IPR010799">
    <property type="entry name" value="MlrC_C"/>
</dbReference>
<reference evidence="2" key="1">
    <citation type="submission" date="2020-05" db="EMBL/GenBank/DDBJ databases">
        <authorList>
            <person name="Chiriac C."/>
            <person name="Salcher M."/>
            <person name="Ghai R."/>
            <person name="Kavagutti S V."/>
        </authorList>
    </citation>
    <scope>NUCLEOTIDE SEQUENCE</scope>
</reference>
<organism evidence="2">
    <name type="scientific">freshwater metagenome</name>
    <dbReference type="NCBI Taxonomy" id="449393"/>
    <lineage>
        <taxon>unclassified sequences</taxon>
        <taxon>metagenomes</taxon>
        <taxon>ecological metagenomes</taxon>
    </lineage>
</organism>
<dbReference type="AlphaFoldDB" id="A0A6J7VGS8"/>
<sequence length="192" mass="20855">MAEGADSPSAGSQGDSNYLLKHLLESPINGAVYMTLTDEVVAKKCFEAGVGGEVTSEIGGTLSPVFFTPVEVTGEVITLCDGIYQSKYPSKMFNSGPTAVLKVNDIYIVVTSKPAFMLDYQLYLRVGLDVTAAKAVQVKSAGSYRAYYSPLAFKCIDFASPGSSDSRLPKLPFTKPRRPLWPFDLDIVDPWY</sequence>
<gene>
    <name evidence="2" type="ORF">UFOPK4401_01240</name>
</gene>
<accession>A0A6J7VGS8</accession>